<feature type="chain" id="PRO_5039169158" description="TATA-box binding protein" evidence="1">
    <location>
        <begin position="26"/>
        <end position="243"/>
    </location>
</feature>
<evidence type="ECO:0008006" key="4">
    <source>
        <dbReference type="Google" id="ProtNLM"/>
    </source>
</evidence>
<dbReference type="SUPFAM" id="SSF143842">
    <property type="entry name" value="YwmB-like"/>
    <property type="match status" value="1"/>
</dbReference>
<evidence type="ECO:0000313" key="3">
    <source>
        <dbReference type="Proteomes" id="UP000237798"/>
    </source>
</evidence>
<protein>
    <recommendedName>
        <fullName evidence="4">TATA-box binding protein</fullName>
    </recommendedName>
</protein>
<reference evidence="2 3" key="1">
    <citation type="submission" date="2018-03" db="EMBL/GenBank/DDBJ databases">
        <title>Genome sequence of Clostridium luticellarii DSM 29923.</title>
        <authorList>
            <person name="Poehlein A."/>
            <person name="Daniel R."/>
        </authorList>
    </citation>
    <scope>NUCLEOTIDE SEQUENCE [LARGE SCALE GENOMIC DNA]</scope>
    <source>
        <strain evidence="2 3">DSM 29923</strain>
    </source>
</reference>
<name>A0A2T0BQR0_9CLOT</name>
<accession>A0A2T0BQR0</accession>
<feature type="signal peptide" evidence="1">
    <location>
        <begin position="1"/>
        <end position="25"/>
    </location>
</feature>
<dbReference type="Proteomes" id="UP000237798">
    <property type="component" value="Unassembled WGS sequence"/>
</dbReference>
<sequence>MKKIKIFICLLLCIFFFQYYTEAYGSTVDHLNKSKETILSEKNVDLFEYILNDTYAAVQECGVMVVFNSYSPGEKAVNGVFQKLLKYKRIVGKISKNKDGYYLKFSGSNIDGYIDSIKYENKNVITVNIVEKSDHYDLHNLKSMVKGCLPPSEEFKYYQYVKAKMAMRSVADVNNKVKYILNSIGASDMKTVSLNGGYSSTVNTHMFDPIQSDGSLVDFNYSVVKHSSGTYIIMGTPEIMTTY</sequence>
<comment type="caution">
    <text evidence="2">The sequence shown here is derived from an EMBL/GenBank/DDBJ whole genome shotgun (WGS) entry which is preliminary data.</text>
</comment>
<dbReference type="InterPro" id="IPR036209">
    <property type="entry name" value="YwmB-like_sf"/>
</dbReference>
<dbReference type="EMBL" id="PVXP01000007">
    <property type="protein sequence ID" value="PRR86196.1"/>
    <property type="molecule type" value="Genomic_DNA"/>
</dbReference>
<dbReference type="OrthoDB" id="1934444at2"/>
<evidence type="ECO:0000313" key="2">
    <source>
        <dbReference type="EMBL" id="PRR86196.1"/>
    </source>
</evidence>
<proteinExistence type="predicted"/>
<keyword evidence="3" id="KW-1185">Reference proteome</keyword>
<evidence type="ECO:0000256" key="1">
    <source>
        <dbReference type="SAM" id="SignalP"/>
    </source>
</evidence>
<gene>
    <name evidence="2" type="ORF">CLLU_08510</name>
</gene>
<dbReference type="AlphaFoldDB" id="A0A2T0BQR0"/>
<keyword evidence="1" id="KW-0732">Signal</keyword>
<organism evidence="2 3">
    <name type="scientific">Clostridium luticellarii</name>
    <dbReference type="NCBI Taxonomy" id="1691940"/>
    <lineage>
        <taxon>Bacteria</taxon>
        <taxon>Bacillati</taxon>
        <taxon>Bacillota</taxon>
        <taxon>Clostridia</taxon>
        <taxon>Eubacteriales</taxon>
        <taxon>Clostridiaceae</taxon>
        <taxon>Clostridium</taxon>
    </lineage>
</organism>
<dbReference type="RefSeq" id="WP_106008339.1">
    <property type="nucleotide sequence ID" value="NZ_JALCQO010000019.1"/>
</dbReference>